<proteinExistence type="predicted"/>
<sequence length="394" mass="41443">MNFSITSCSGQARRLDEATRPSPSSTCSDRAFAAAPLCLRCGMREVHVVESDVKELKKGNKNTQTAVDSFVKFSQISSCKGVERNAKKDLKYVERNLKNDIKRFDRDIKKNIDRVETNCNDDVTYDNLKVTVGSGSGIRHLGVGGQVGGGFGIGQVGSGGQVASGSGISQDESRTGTGQLGVGVRVGNGSRVNLVRVDSEVGRRVDKDRRETVIDIDKIRRDTQGKIGGQEKKVQAVAKEAKASKVTAGEAKKEAKEALKQAGEAKKESKKALKQAGEAKKESKVALNDTRWMAQFLKGAASTIVESCGGSINWDRAGHLGVGGQVASGSGIGQVGSRIGTGQLGVGVRVGNGSRVNLVRVDGEVGTGSGIAGIDLFRVNGEVEAAAGRPETVQ</sequence>
<feature type="region of interest" description="Disordered" evidence="1">
    <location>
        <begin position="162"/>
        <end position="183"/>
    </location>
</feature>
<protein>
    <submittedName>
        <fullName evidence="2">Uncharacterized protein</fullName>
    </submittedName>
</protein>
<dbReference type="Proteomes" id="UP000812966">
    <property type="component" value="Unassembled WGS sequence"/>
</dbReference>
<feature type="region of interest" description="Disordered" evidence="1">
    <location>
        <begin position="1"/>
        <end position="27"/>
    </location>
</feature>
<evidence type="ECO:0000313" key="2">
    <source>
        <dbReference type="EMBL" id="KAG7548908.1"/>
    </source>
</evidence>
<name>A0A8K0NR20_9TREE</name>
<organism evidence="2 3">
    <name type="scientific">Filobasidium floriforme</name>
    <dbReference type="NCBI Taxonomy" id="5210"/>
    <lineage>
        <taxon>Eukaryota</taxon>
        <taxon>Fungi</taxon>
        <taxon>Dikarya</taxon>
        <taxon>Basidiomycota</taxon>
        <taxon>Agaricomycotina</taxon>
        <taxon>Tremellomycetes</taxon>
        <taxon>Filobasidiales</taxon>
        <taxon>Filobasidiaceae</taxon>
        <taxon>Filobasidium</taxon>
    </lineage>
</organism>
<gene>
    <name evidence="2" type="ORF">FFLO_03200</name>
</gene>
<comment type="caution">
    <text evidence="2">The sequence shown here is derived from an EMBL/GenBank/DDBJ whole genome shotgun (WGS) entry which is preliminary data.</text>
</comment>
<evidence type="ECO:0000313" key="3">
    <source>
        <dbReference type="Proteomes" id="UP000812966"/>
    </source>
</evidence>
<feature type="region of interest" description="Disordered" evidence="1">
    <location>
        <begin position="259"/>
        <end position="280"/>
    </location>
</feature>
<dbReference type="AlphaFoldDB" id="A0A8K0NR20"/>
<feature type="compositionally biased region" description="Polar residues" evidence="1">
    <location>
        <begin position="1"/>
        <end position="10"/>
    </location>
</feature>
<evidence type="ECO:0000256" key="1">
    <source>
        <dbReference type="SAM" id="MobiDB-lite"/>
    </source>
</evidence>
<accession>A0A8K0NR20</accession>
<keyword evidence="3" id="KW-1185">Reference proteome</keyword>
<dbReference type="EMBL" id="JABELV010000057">
    <property type="protein sequence ID" value="KAG7548908.1"/>
    <property type="molecule type" value="Genomic_DNA"/>
</dbReference>
<reference evidence="2" key="1">
    <citation type="submission" date="2020-04" db="EMBL/GenBank/DDBJ databases">
        <title>Analysis of mating type loci in Filobasidium floriforme.</title>
        <authorList>
            <person name="Nowrousian M."/>
        </authorList>
    </citation>
    <scope>NUCLEOTIDE SEQUENCE</scope>
    <source>
        <strain evidence="2">CBS 6242</strain>
    </source>
</reference>